<feature type="transmembrane region" description="Helical" evidence="1">
    <location>
        <begin position="39"/>
        <end position="59"/>
    </location>
</feature>
<evidence type="ECO:0000313" key="2">
    <source>
        <dbReference type="EMBL" id="MDQ0159782.1"/>
    </source>
</evidence>
<keyword evidence="3" id="KW-1185">Reference proteome</keyword>
<feature type="transmembrane region" description="Helical" evidence="1">
    <location>
        <begin position="6"/>
        <end position="27"/>
    </location>
</feature>
<dbReference type="RefSeq" id="WP_306976515.1">
    <property type="nucleotide sequence ID" value="NZ_JAUSTQ010000006.1"/>
</dbReference>
<keyword evidence="1" id="KW-0472">Membrane</keyword>
<protein>
    <submittedName>
        <fullName evidence="2">Type VI protein secretion system component VasK</fullName>
    </submittedName>
</protein>
<gene>
    <name evidence="2" type="ORF">J2S77_001768</name>
</gene>
<dbReference type="InterPro" id="IPR016410">
    <property type="entry name" value="Phage_imm"/>
</dbReference>
<name>A0ABT9VFW2_9BACI</name>
<sequence length="65" mass="7375">MTGLVIAIVILGVMSLLLYLTPTFFAINNQHPHRTLIVVANLLIGWTLVAWIGLLVWSMKPEWQF</sequence>
<dbReference type="Proteomes" id="UP001224359">
    <property type="component" value="Unassembled WGS sequence"/>
</dbReference>
<comment type="caution">
    <text evidence="2">The sequence shown here is derived from an EMBL/GenBank/DDBJ whole genome shotgun (WGS) entry which is preliminary data.</text>
</comment>
<keyword evidence="1" id="KW-1133">Transmembrane helix</keyword>
<organism evidence="2 3">
    <name type="scientific">Alkalibacillus salilacus</name>
    <dbReference type="NCBI Taxonomy" id="284582"/>
    <lineage>
        <taxon>Bacteria</taxon>
        <taxon>Bacillati</taxon>
        <taxon>Bacillota</taxon>
        <taxon>Bacilli</taxon>
        <taxon>Bacillales</taxon>
        <taxon>Bacillaceae</taxon>
        <taxon>Alkalibacillus</taxon>
    </lineage>
</organism>
<accession>A0ABT9VFW2</accession>
<evidence type="ECO:0000313" key="3">
    <source>
        <dbReference type="Proteomes" id="UP001224359"/>
    </source>
</evidence>
<evidence type="ECO:0000256" key="1">
    <source>
        <dbReference type="SAM" id="Phobius"/>
    </source>
</evidence>
<proteinExistence type="predicted"/>
<keyword evidence="1" id="KW-0812">Transmembrane</keyword>
<reference evidence="2 3" key="1">
    <citation type="submission" date="2023-07" db="EMBL/GenBank/DDBJ databases">
        <title>Genomic Encyclopedia of Type Strains, Phase IV (KMG-IV): sequencing the most valuable type-strain genomes for metagenomic binning, comparative biology and taxonomic classification.</title>
        <authorList>
            <person name="Goeker M."/>
        </authorList>
    </citation>
    <scope>NUCLEOTIDE SEQUENCE [LARGE SCALE GENOMIC DNA]</scope>
    <source>
        <strain evidence="2 3">DSM 16460</strain>
    </source>
</reference>
<dbReference type="Pfam" id="PF14373">
    <property type="entry name" value="Imm_superinfect"/>
    <property type="match status" value="1"/>
</dbReference>
<dbReference type="EMBL" id="JAUSTQ010000006">
    <property type="protein sequence ID" value="MDQ0159782.1"/>
    <property type="molecule type" value="Genomic_DNA"/>
</dbReference>